<dbReference type="Proteomes" id="UP000294299">
    <property type="component" value="Chromosome NFRAN"/>
</dbReference>
<evidence type="ECO:0000256" key="2">
    <source>
        <dbReference type="ARBA" id="ARBA00022598"/>
    </source>
</evidence>
<dbReference type="GO" id="GO:0005524">
    <property type="term" value="F:ATP binding"/>
    <property type="evidence" value="ECO:0007669"/>
    <property type="project" value="UniProtKB-KW"/>
</dbReference>
<dbReference type="GO" id="GO:0006164">
    <property type="term" value="P:purine nucleotide biosynthetic process"/>
    <property type="evidence" value="ECO:0007669"/>
    <property type="project" value="UniProtKB-KW"/>
</dbReference>
<dbReference type="PANTHER" id="PTHR34696">
    <property type="entry name" value="PHOSPHORIBOSYLFORMYLGLYCINAMIDINE SYNTHASE SUBUNIT PURS"/>
    <property type="match status" value="1"/>
</dbReference>
<evidence type="ECO:0000256" key="3">
    <source>
        <dbReference type="ARBA" id="ARBA00022741"/>
    </source>
</evidence>
<dbReference type="EMBL" id="LR216287">
    <property type="protein sequence ID" value="VFJ15459.1"/>
    <property type="molecule type" value="Genomic_DNA"/>
</dbReference>
<dbReference type="Pfam" id="PF02700">
    <property type="entry name" value="PurS"/>
    <property type="match status" value="1"/>
</dbReference>
<evidence type="ECO:0000256" key="5">
    <source>
        <dbReference type="ARBA" id="ARBA00022840"/>
    </source>
</evidence>
<dbReference type="Gene3D" id="3.30.1280.10">
    <property type="entry name" value="Phosphoribosylformylglycinamidine synthase subunit PurS"/>
    <property type="match status" value="1"/>
</dbReference>
<keyword evidence="4" id="KW-0658">Purine biosynthesis</keyword>
<dbReference type="RefSeq" id="WP_134485424.1">
    <property type="nucleotide sequence ID" value="NZ_LR216287.1"/>
</dbReference>
<dbReference type="SUPFAM" id="SSF82697">
    <property type="entry name" value="PurS-like"/>
    <property type="match status" value="1"/>
</dbReference>
<dbReference type="OrthoDB" id="56303at2157"/>
<proteinExistence type="predicted"/>
<keyword evidence="5" id="KW-0067">ATP-binding</keyword>
<keyword evidence="7" id="KW-1185">Reference proteome</keyword>
<dbReference type="InterPro" id="IPR003850">
    <property type="entry name" value="PurS"/>
</dbReference>
<dbReference type="AlphaFoldDB" id="A0A484IKM1"/>
<dbReference type="KEGG" id="nfn:NFRAN_3141"/>
<protein>
    <submittedName>
        <fullName evidence="6">Uncharacterized protein</fullName>
    </submittedName>
</protein>
<dbReference type="PANTHER" id="PTHR34696:SF1">
    <property type="entry name" value="PHOSPHORIBOSYLFORMYLGLYCINAMIDINE SYNTHASE SUBUNIT PURS"/>
    <property type="match status" value="1"/>
</dbReference>
<sequence length="92" mass="10433">MISSQEKRIIQVIVTISNKPFLNDPEGETVLKDLILKEGYQDILSVRSAKSLSIKVLARDNQDALDKIKRMCEDLRIYNPIVSTCELTIANK</sequence>
<dbReference type="GO" id="GO:0016874">
    <property type="term" value="F:ligase activity"/>
    <property type="evidence" value="ECO:0007669"/>
    <property type="project" value="UniProtKB-KW"/>
</dbReference>
<organism evidence="6 7">
    <name type="scientific">Candidatus Nitrosocosmicus franklandianus</name>
    <dbReference type="NCBI Taxonomy" id="1798806"/>
    <lineage>
        <taxon>Archaea</taxon>
        <taxon>Nitrososphaerota</taxon>
        <taxon>Nitrososphaeria</taxon>
        <taxon>Nitrososphaerales</taxon>
        <taxon>Nitrososphaeraceae</taxon>
        <taxon>Candidatus Nitrosocosmicus</taxon>
    </lineage>
</organism>
<gene>
    <name evidence="6" type="ORF">NFRAN_3141</name>
</gene>
<dbReference type="GeneID" id="39422232"/>
<keyword evidence="1" id="KW-0963">Cytoplasm</keyword>
<evidence type="ECO:0000256" key="4">
    <source>
        <dbReference type="ARBA" id="ARBA00022755"/>
    </source>
</evidence>
<evidence type="ECO:0000313" key="6">
    <source>
        <dbReference type="EMBL" id="VFJ15459.1"/>
    </source>
</evidence>
<dbReference type="InterPro" id="IPR036604">
    <property type="entry name" value="PurS-like_sf"/>
</dbReference>
<keyword evidence="2" id="KW-0436">Ligase</keyword>
<keyword evidence="3" id="KW-0547">Nucleotide-binding</keyword>
<accession>A0A484IKM1</accession>
<evidence type="ECO:0000256" key="1">
    <source>
        <dbReference type="ARBA" id="ARBA00022490"/>
    </source>
</evidence>
<name>A0A484IKM1_9ARCH</name>
<evidence type="ECO:0000313" key="7">
    <source>
        <dbReference type="Proteomes" id="UP000294299"/>
    </source>
</evidence>
<reference evidence="6 7" key="1">
    <citation type="submission" date="2019-02" db="EMBL/GenBank/DDBJ databases">
        <authorList>
            <person name="Lehtovirta-Morley E L."/>
        </authorList>
    </citation>
    <scope>NUCLEOTIDE SEQUENCE [LARGE SCALE GENOMIC DNA]</scope>
    <source>
        <strain evidence="6">NFRAN1</strain>
    </source>
</reference>